<evidence type="ECO:0000313" key="3">
    <source>
        <dbReference type="Proteomes" id="UP001152320"/>
    </source>
</evidence>
<feature type="compositionally biased region" description="Low complexity" evidence="1">
    <location>
        <begin position="155"/>
        <end position="173"/>
    </location>
</feature>
<proteinExistence type="predicted"/>
<evidence type="ECO:0000256" key="1">
    <source>
        <dbReference type="SAM" id="MobiDB-lite"/>
    </source>
</evidence>
<feature type="compositionally biased region" description="Low complexity" evidence="1">
    <location>
        <begin position="188"/>
        <end position="198"/>
    </location>
</feature>
<feature type="region of interest" description="Disordered" evidence="1">
    <location>
        <begin position="101"/>
        <end position="203"/>
    </location>
</feature>
<dbReference type="AlphaFoldDB" id="A0A9Q0YSA2"/>
<feature type="compositionally biased region" description="Polar residues" evidence="1">
    <location>
        <begin position="101"/>
        <end position="134"/>
    </location>
</feature>
<dbReference type="Proteomes" id="UP001152320">
    <property type="component" value="Chromosome 17"/>
</dbReference>
<gene>
    <name evidence="2" type="ORF">HOLleu_33693</name>
</gene>
<dbReference type="EMBL" id="JAIZAY010000017">
    <property type="protein sequence ID" value="KAJ8025979.1"/>
    <property type="molecule type" value="Genomic_DNA"/>
</dbReference>
<name>A0A9Q0YSA2_HOLLE</name>
<evidence type="ECO:0000313" key="2">
    <source>
        <dbReference type="EMBL" id="KAJ8025979.1"/>
    </source>
</evidence>
<accession>A0A9Q0YSA2</accession>
<organism evidence="2 3">
    <name type="scientific">Holothuria leucospilota</name>
    <name type="common">Black long sea cucumber</name>
    <name type="synonym">Mertensiothuria leucospilota</name>
    <dbReference type="NCBI Taxonomy" id="206669"/>
    <lineage>
        <taxon>Eukaryota</taxon>
        <taxon>Metazoa</taxon>
        <taxon>Echinodermata</taxon>
        <taxon>Eleutherozoa</taxon>
        <taxon>Echinozoa</taxon>
        <taxon>Holothuroidea</taxon>
        <taxon>Aspidochirotacea</taxon>
        <taxon>Aspidochirotida</taxon>
        <taxon>Holothuriidae</taxon>
        <taxon>Holothuria</taxon>
    </lineage>
</organism>
<comment type="caution">
    <text evidence="2">The sequence shown here is derived from an EMBL/GenBank/DDBJ whole genome shotgun (WGS) entry which is preliminary data.</text>
</comment>
<reference evidence="2" key="1">
    <citation type="submission" date="2021-10" db="EMBL/GenBank/DDBJ databases">
        <title>Tropical sea cucumber genome reveals ecological adaptation and Cuvierian tubules defense mechanism.</title>
        <authorList>
            <person name="Chen T."/>
        </authorList>
    </citation>
    <scope>NUCLEOTIDE SEQUENCE</scope>
    <source>
        <strain evidence="2">Nanhai2018</strain>
        <tissue evidence="2">Muscle</tissue>
    </source>
</reference>
<sequence>MENLLSRCLSVFERNSALTQVSTEIREVLGTDDTKLAVKPKTPPKAHRTPAELLNLKLESWDDIIARRLEERKKSPWGRYLISKGAITTNLIQSKQHGNNAGNRLIQSKQPSSDAGSSLVQSKQPVNDAESSLIRSKHRGHDDDSDDEIFVTPASSLTSLHTASSTTSSESLLNIPPMELLEPRPWRTDGGQQTQGQDYSSEKWEQIHEKWRQVFSMSSNWSDETTTFYDSLKKHSVVEKPPEERLI</sequence>
<protein>
    <submittedName>
        <fullName evidence="2">Uncharacterized protein</fullName>
    </submittedName>
</protein>
<keyword evidence="3" id="KW-1185">Reference proteome</keyword>